<organism evidence="1 2">
    <name type="scientific">Rotaria magnacalcarata</name>
    <dbReference type="NCBI Taxonomy" id="392030"/>
    <lineage>
        <taxon>Eukaryota</taxon>
        <taxon>Metazoa</taxon>
        <taxon>Spiralia</taxon>
        <taxon>Gnathifera</taxon>
        <taxon>Rotifera</taxon>
        <taxon>Eurotatoria</taxon>
        <taxon>Bdelloidea</taxon>
        <taxon>Philodinida</taxon>
        <taxon>Philodinidae</taxon>
        <taxon>Rotaria</taxon>
    </lineage>
</organism>
<accession>A0A8S3A5G0</accession>
<reference evidence="1" key="1">
    <citation type="submission" date="2021-02" db="EMBL/GenBank/DDBJ databases">
        <authorList>
            <person name="Nowell W R."/>
        </authorList>
    </citation>
    <scope>NUCLEOTIDE SEQUENCE</scope>
</reference>
<evidence type="ECO:0000313" key="2">
    <source>
        <dbReference type="Proteomes" id="UP000676336"/>
    </source>
</evidence>
<dbReference type="Proteomes" id="UP000676336">
    <property type="component" value="Unassembled WGS sequence"/>
</dbReference>
<gene>
    <name evidence="1" type="ORF">SMN809_LOCUS42826</name>
</gene>
<sequence>QNRIQLVHDYLTDQHPLNIENKKQKSPKRIQNGHCKDMIESKLSKLASLLQECSSLSSCALERARLQSNNEKTWGKLNGI</sequence>
<evidence type="ECO:0000313" key="1">
    <source>
        <dbReference type="EMBL" id="CAF4695133.1"/>
    </source>
</evidence>
<proteinExistence type="predicted"/>
<dbReference type="EMBL" id="CAJOBI010124633">
    <property type="protein sequence ID" value="CAF4695133.1"/>
    <property type="molecule type" value="Genomic_DNA"/>
</dbReference>
<protein>
    <submittedName>
        <fullName evidence="1">Uncharacterized protein</fullName>
    </submittedName>
</protein>
<comment type="caution">
    <text evidence="1">The sequence shown here is derived from an EMBL/GenBank/DDBJ whole genome shotgun (WGS) entry which is preliminary data.</text>
</comment>
<dbReference type="AlphaFoldDB" id="A0A8S3A5G0"/>
<feature type="non-terminal residue" evidence="1">
    <location>
        <position position="80"/>
    </location>
</feature>
<feature type="non-terminal residue" evidence="1">
    <location>
        <position position="1"/>
    </location>
</feature>
<name>A0A8S3A5G0_9BILA</name>